<feature type="region of interest" description="Disordered" evidence="2">
    <location>
        <begin position="222"/>
        <end position="315"/>
    </location>
</feature>
<evidence type="ECO:0000256" key="2">
    <source>
        <dbReference type="SAM" id="MobiDB-lite"/>
    </source>
</evidence>
<feature type="compositionally biased region" description="Polar residues" evidence="2">
    <location>
        <begin position="936"/>
        <end position="949"/>
    </location>
</feature>
<comment type="caution">
    <text evidence="5">The sequence shown here is derived from an EMBL/GenBank/DDBJ whole genome shotgun (WGS) entry which is preliminary data.</text>
</comment>
<feature type="region of interest" description="Disordered" evidence="2">
    <location>
        <begin position="869"/>
        <end position="891"/>
    </location>
</feature>
<dbReference type="PANTHER" id="PTHR23159">
    <property type="entry name" value="CENTROSOMAL PROTEIN 2"/>
    <property type="match status" value="1"/>
</dbReference>
<dbReference type="Pfam" id="PF25078">
    <property type="entry name" value="DUF7801"/>
    <property type="match status" value="1"/>
</dbReference>
<gene>
    <name evidence="5" type="ORF">GP486_004043</name>
</gene>
<evidence type="ECO:0000313" key="5">
    <source>
        <dbReference type="EMBL" id="KAH0559445.1"/>
    </source>
</evidence>
<dbReference type="EMBL" id="JAGHQM010000596">
    <property type="protein sequence ID" value="KAH0559445.1"/>
    <property type="molecule type" value="Genomic_DNA"/>
</dbReference>
<dbReference type="AlphaFoldDB" id="A0A9P8LBQ8"/>
<keyword evidence="1" id="KW-0175">Coiled coil</keyword>
<evidence type="ECO:0000256" key="1">
    <source>
        <dbReference type="SAM" id="Coils"/>
    </source>
</evidence>
<reference evidence="5" key="1">
    <citation type="submission" date="2021-03" db="EMBL/GenBank/DDBJ databases">
        <title>Comparative genomics and phylogenomic investigation of the class Geoglossomycetes provide insights into ecological specialization and systematics.</title>
        <authorList>
            <person name="Melie T."/>
            <person name="Pirro S."/>
            <person name="Miller A.N."/>
            <person name="Quandt A."/>
        </authorList>
    </citation>
    <scope>NUCLEOTIDE SEQUENCE</scope>
    <source>
        <strain evidence="5">CAQ_001_2017</strain>
    </source>
</reference>
<proteinExistence type="predicted"/>
<evidence type="ECO:0000313" key="6">
    <source>
        <dbReference type="Proteomes" id="UP000750711"/>
    </source>
</evidence>
<feature type="region of interest" description="Disordered" evidence="2">
    <location>
        <begin position="1"/>
        <end position="55"/>
    </location>
</feature>
<feature type="region of interest" description="Disordered" evidence="2">
    <location>
        <begin position="618"/>
        <end position="645"/>
    </location>
</feature>
<dbReference type="PANTHER" id="PTHR23159:SF31">
    <property type="entry name" value="CENTROSOME-ASSOCIATED PROTEIN CEP250 ISOFORM X1"/>
    <property type="match status" value="1"/>
</dbReference>
<feature type="domain" description="DUF7801" evidence="4">
    <location>
        <begin position="721"/>
        <end position="872"/>
    </location>
</feature>
<evidence type="ECO:0008006" key="7">
    <source>
        <dbReference type="Google" id="ProtNLM"/>
    </source>
</evidence>
<evidence type="ECO:0000259" key="4">
    <source>
        <dbReference type="Pfam" id="PF25078"/>
    </source>
</evidence>
<feature type="domain" description="Up-regulated during septation protein 1" evidence="3">
    <location>
        <begin position="80"/>
        <end position="218"/>
    </location>
</feature>
<organism evidence="5 6">
    <name type="scientific">Trichoglossum hirsutum</name>
    <dbReference type="NCBI Taxonomy" id="265104"/>
    <lineage>
        <taxon>Eukaryota</taxon>
        <taxon>Fungi</taxon>
        <taxon>Dikarya</taxon>
        <taxon>Ascomycota</taxon>
        <taxon>Pezizomycotina</taxon>
        <taxon>Geoglossomycetes</taxon>
        <taxon>Geoglossales</taxon>
        <taxon>Geoglossaceae</taxon>
        <taxon>Trichoglossum</taxon>
    </lineage>
</organism>
<protein>
    <recommendedName>
        <fullName evidence="7">Up-regulated during septation protein 1 domain-containing protein</fullName>
    </recommendedName>
</protein>
<dbReference type="InterPro" id="IPR056703">
    <property type="entry name" value="DUF7801"/>
</dbReference>
<evidence type="ECO:0000259" key="3">
    <source>
        <dbReference type="Pfam" id="PF15456"/>
    </source>
</evidence>
<dbReference type="InterPro" id="IPR029191">
    <property type="entry name" value="Uds1"/>
</dbReference>
<feature type="region of interest" description="Disordered" evidence="2">
    <location>
        <begin position="929"/>
        <end position="949"/>
    </location>
</feature>
<feature type="region of interest" description="Disordered" evidence="2">
    <location>
        <begin position="492"/>
        <end position="513"/>
    </location>
</feature>
<dbReference type="Gene3D" id="6.10.250.3110">
    <property type="match status" value="1"/>
</dbReference>
<feature type="region of interest" description="Disordered" evidence="2">
    <location>
        <begin position="142"/>
        <end position="179"/>
    </location>
</feature>
<dbReference type="Proteomes" id="UP000750711">
    <property type="component" value="Unassembled WGS sequence"/>
</dbReference>
<feature type="compositionally biased region" description="Acidic residues" evidence="2">
    <location>
        <begin position="503"/>
        <end position="513"/>
    </location>
</feature>
<keyword evidence="6" id="KW-1185">Reference proteome</keyword>
<feature type="compositionally biased region" description="Basic and acidic residues" evidence="2">
    <location>
        <begin position="636"/>
        <end position="645"/>
    </location>
</feature>
<name>A0A9P8LBQ8_9PEZI</name>
<accession>A0A9P8LBQ8</accession>
<feature type="coiled-coil region" evidence="1">
    <location>
        <begin position="385"/>
        <end position="454"/>
    </location>
</feature>
<feature type="compositionally biased region" description="Polar residues" evidence="2">
    <location>
        <begin position="293"/>
        <end position="315"/>
    </location>
</feature>
<sequence length="949" mass="106005">MNGLGYRKPVSSPGRDPVLPTGGARYGAPPEPPVPSPKALFEGYAGSLSSANEERPRYNPLNAIRPRSSALLNVNDPMAMHLLVETALTDSQEYEILSFEEVDELKKEYTLLSNRIEASKRKLALESKVRDAALSLSRLYSKKGGRSEGSEGGTHKPRRSFLVGRGSGSEVASKTDDELAASNRKCEELAQELWRLNNRATEIQKRLLQHTSGILQMTHQRNNKRNPTGAMMQHHMPPPGSPESMYTIPNGRALSPPLEEDGEFDDRSLYRTPDNLDDVGAGYDRRVSAGTGARSSSKSPGRPASRNSDNGQQTQVVILAERRLEDLNDRLRGLIVEANPDNQTYERPPRYQVSAGLPWPGAGVEAQLNYLERGLGAMSQEKSARQRLQDRNYATEERLEELNIQLCNMVVVADPQQTLEPPPHSTGADLQGQLDYLERALAAVERQLQSDAQNSAAKSAGNQEKVEQYKTVLTGLWEIILSGEDEARQRKLRRRQERAENSGAEDDDDEFSPDEDFIKNEEFTLQAFSAKVQRLYSRATNLKEQKNILRRQVKQQRELNGKSDAVKDAEIAKGRSRLEQLKEELSQARQMLKEAELETSNTQDQLTAVMERLDTARRESALREQQKNNEESAALKAEKEARKEAEEDMLSEIRQGQEEITNLEEALEEVKDDLKITRAELQGKSKDSETKIRELGEELALAVNAKDDFEAKQASLQAQIEEKTKLVDTAASETRRLEGEVVRLQTELTVSRAELDGAYGTRAQRAAEVAANPAIQKELEDMANRNASLLEEINYLKAEKNSAAGGGAELNSRVQTLQRELSETISEYETMTKQSIEAEKEREQLESLIDSLRDKIESLENQLGDERIRGLGMKSPGAPGAGAPGGESTSTMVLKNEFKKMMRDTRAENAKLIKAEQEERRKLEMIIRDLKKQQLPMKSSLSNSMTPSS</sequence>
<feature type="coiled-coil region" evidence="1">
    <location>
        <begin position="772"/>
        <end position="869"/>
    </location>
</feature>
<dbReference type="Pfam" id="PF15456">
    <property type="entry name" value="Uds1"/>
    <property type="match status" value="1"/>
</dbReference>
<feature type="compositionally biased region" description="Basic and acidic residues" evidence="2">
    <location>
        <begin position="618"/>
        <end position="630"/>
    </location>
</feature>